<keyword evidence="4" id="KW-1185">Reference proteome</keyword>
<name>A0ABR4MP10_9PEZI</name>
<keyword evidence="2" id="KW-0472">Membrane</keyword>
<keyword evidence="2" id="KW-0812">Transmembrane</keyword>
<dbReference type="InterPro" id="IPR009069">
    <property type="entry name" value="Cys_alpha_HP_mot_SF"/>
</dbReference>
<protein>
    <submittedName>
        <fullName evidence="3">Uncharacterized protein</fullName>
    </submittedName>
</protein>
<feature type="transmembrane region" description="Helical" evidence="2">
    <location>
        <begin position="114"/>
        <end position="133"/>
    </location>
</feature>
<dbReference type="InterPro" id="IPR018815">
    <property type="entry name" value="Incr_loss_mito_DNA_1"/>
</dbReference>
<dbReference type="PANTHER" id="PTHR28029:SF1">
    <property type="entry name" value="PROTEIN ILM1"/>
    <property type="match status" value="1"/>
</dbReference>
<evidence type="ECO:0000256" key="2">
    <source>
        <dbReference type="SAM" id="Phobius"/>
    </source>
</evidence>
<gene>
    <name evidence="3" type="ORF">HOO65_020518</name>
</gene>
<keyword evidence="2" id="KW-1133">Transmembrane helix</keyword>
<feature type="region of interest" description="Disordered" evidence="1">
    <location>
        <begin position="1"/>
        <end position="26"/>
    </location>
</feature>
<feature type="transmembrane region" description="Helical" evidence="2">
    <location>
        <begin position="224"/>
        <end position="243"/>
    </location>
</feature>
<dbReference type="Pfam" id="PF10311">
    <property type="entry name" value="Ilm1"/>
    <property type="match status" value="1"/>
</dbReference>
<dbReference type="GeneID" id="98116151"/>
<feature type="compositionally biased region" description="Polar residues" evidence="1">
    <location>
        <begin position="1"/>
        <end position="17"/>
    </location>
</feature>
<organism evidence="3 4">
    <name type="scientific">Ceratocystis lukuohia</name>
    <dbReference type="NCBI Taxonomy" id="2019550"/>
    <lineage>
        <taxon>Eukaryota</taxon>
        <taxon>Fungi</taxon>
        <taxon>Dikarya</taxon>
        <taxon>Ascomycota</taxon>
        <taxon>Pezizomycotina</taxon>
        <taxon>Sordariomycetes</taxon>
        <taxon>Hypocreomycetidae</taxon>
        <taxon>Microascales</taxon>
        <taxon>Ceratocystidaceae</taxon>
        <taxon>Ceratocystis</taxon>
    </lineage>
</organism>
<dbReference type="EMBL" id="JABSNW010000002">
    <property type="protein sequence ID" value="KAL2889976.1"/>
    <property type="molecule type" value="Genomic_DNA"/>
</dbReference>
<comment type="caution">
    <text evidence="3">The sequence shown here is derived from an EMBL/GenBank/DDBJ whole genome shotgun (WGS) entry which is preliminary data.</text>
</comment>
<dbReference type="SUPFAM" id="SSF47072">
    <property type="entry name" value="Cysteine alpha-hairpin motif"/>
    <property type="match status" value="1"/>
</dbReference>
<accession>A0ABR4MP10</accession>
<feature type="transmembrane region" description="Helical" evidence="2">
    <location>
        <begin position="169"/>
        <end position="189"/>
    </location>
</feature>
<evidence type="ECO:0000256" key="1">
    <source>
        <dbReference type="SAM" id="MobiDB-lite"/>
    </source>
</evidence>
<reference evidence="3 4" key="1">
    <citation type="submission" date="2020-05" db="EMBL/GenBank/DDBJ databases">
        <title>Ceratocystis lukuohia genome.</title>
        <authorList>
            <person name="Harrington T.C."/>
            <person name="Kim K."/>
            <person name="Mayers C.G."/>
        </authorList>
    </citation>
    <scope>NUCLEOTIDE SEQUENCE [LARGE SCALE GENOMIC DNA]</scope>
    <source>
        <strain evidence="3 4">C4212</strain>
    </source>
</reference>
<proteinExistence type="predicted"/>
<dbReference type="PANTHER" id="PTHR28029">
    <property type="entry name" value="PROTEIN ILM1"/>
    <property type="match status" value="1"/>
</dbReference>
<evidence type="ECO:0000313" key="3">
    <source>
        <dbReference type="EMBL" id="KAL2889976.1"/>
    </source>
</evidence>
<sequence>MSSQPSNDNKPTASSEALVSEEKRQQFRAKDMSKYFDPCQEAADRSIRCLHRNPNDKSLCSDYFQAYRDCKKAWVSLGTTLMSYFFLTSPTTIADQALVYILGESMGLPHSRGFDIPSAPLALVSALLLYIGVSDLVSLSMPEDISVLYYWGSQANHVPLPSPEAPVRFFFSLFGVVYSFLFSASSPLYGGTSNRGHMAHPSAHVHNPQYVPATWGGEGFKNRVLFSFMFVEAAFWFWVWVTLREERHEVVRRHRRDVHEHDE</sequence>
<feature type="transmembrane region" description="Helical" evidence="2">
    <location>
        <begin position="81"/>
        <end position="102"/>
    </location>
</feature>
<dbReference type="RefSeq" id="XP_070861156.1">
    <property type="nucleotide sequence ID" value="XM_071006684.1"/>
</dbReference>
<evidence type="ECO:0000313" key="4">
    <source>
        <dbReference type="Proteomes" id="UP001610728"/>
    </source>
</evidence>
<dbReference type="Proteomes" id="UP001610728">
    <property type="component" value="Unassembled WGS sequence"/>
</dbReference>
<dbReference type="PROSITE" id="PS51808">
    <property type="entry name" value="CHCH"/>
    <property type="match status" value="1"/>
</dbReference>